<evidence type="ECO:0000313" key="1">
    <source>
        <dbReference type="EMBL" id="CCA20445.1"/>
    </source>
</evidence>
<gene>
    <name evidence="1" type="primary">AlNc14C94G5808</name>
    <name evidence="1" type="ORF">ALNC14_065880</name>
</gene>
<name>F0WGT1_9STRA</name>
<dbReference type="HOGENOM" id="CLU_3110364_0_0_1"/>
<dbReference type="EMBL" id="FR824139">
    <property type="protein sequence ID" value="CCA20445.1"/>
    <property type="molecule type" value="Genomic_DNA"/>
</dbReference>
<sequence length="51" mass="5939">MLRNRLEVETAEQHIDSDMLFSCLYICLYICRLFSDPSLSHSALLLTEYPS</sequence>
<reference evidence="1" key="2">
    <citation type="submission" date="2011-02" db="EMBL/GenBank/DDBJ databases">
        <authorList>
            <person name="MacLean D."/>
        </authorList>
    </citation>
    <scope>NUCLEOTIDE SEQUENCE</scope>
</reference>
<organism evidence="1">
    <name type="scientific">Albugo laibachii Nc14</name>
    <dbReference type="NCBI Taxonomy" id="890382"/>
    <lineage>
        <taxon>Eukaryota</taxon>
        <taxon>Sar</taxon>
        <taxon>Stramenopiles</taxon>
        <taxon>Oomycota</taxon>
        <taxon>Peronosporomycetes</taxon>
        <taxon>Albuginales</taxon>
        <taxon>Albuginaceae</taxon>
        <taxon>Albugo</taxon>
    </lineage>
</organism>
<proteinExistence type="predicted"/>
<dbReference type="AlphaFoldDB" id="F0WGT1"/>
<protein>
    <submittedName>
        <fullName evidence="1">AlNc14C94G5808 protein</fullName>
    </submittedName>
</protein>
<reference evidence="1" key="1">
    <citation type="journal article" date="2011" name="PLoS Biol.">
        <title>Gene gain and loss during evolution of obligate parasitism in the white rust pathogen of Arabidopsis thaliana.</title>
        <authorList>
            <person name="Kemen E."/>
            <person name="Gardiner A."/>
            <person name="Schultz-Larsen T."/>
            <person name="Kemen A.C."/>
            <person name="Balmuth A.L."/>
            <person name="Robert-Seilaniantz A."/>
            <person name="Bailey K."/>
            <person name="Holub E."/>
            <person name="Studholme D.J."/>
            <person name="Maclean D."/>
            <person name="Jones J.D."/>
        </authorList>
    </citation>
    <scope>NUCLEOTIDE SEQUENCE</scope>
</reference>
<accession>F0WGT1</accession>